<feature type="compositionally biased region" description="Pro residues" evidence="1">
    <location>
        <begin position="60"/>
        <end position="69"/>
    </location>
</feature>
<feature type="compositionally biased region" description="Polar residues" evidence="1">
    <location>
        <begin position="121"/>
        <end position="130"/>
    </location>
</feature>
<evidence type="ECO:0000313" key="3">
    <source>
        <dbReference type="EMBL" id="KAL1864508.1"/>
    </source>
</evidence>
<name>A0ABR3WLP7_9PEZI</name>
<keyword evidence="4" id="KW-1185">Reference proteome</keyword>
<protein>
    <submittedName>
        <fullName evidence="3">Uncharacterized protein</fullName>
    </submittedName>
</protein>
<dbReference type="EMBL" id="JAZHXJ010000327">
    <property type="protein sequence ID" value="KAL1864508.1"/>
    <property type="molecule type" value="Genomic_DNA"/>
</dbReference>
<feature type="region of interest" description="Disordered" evidence="1">
    <location>
        <begin position="104"/>
        <end position="144"/>
    </location>
</feature>
<comment type="caution">
    <text evidence="3">The sequence shown here is derived from an EMBL/GenBank/DDBJ whole genome shotgun (WGS) entry which is preliminary data.</text>
</comment>
<keyword evidence="2" id="KW-0812">Transmembrane</keyword>
<evidence type="ECO:0000256" key="2">
    <source>
        <dbReference type="SAM" id="Phobius"/>
    </source>
</evidence>
<feature type="compositionally biased region" description="Basic and acidic residues" evidence="1">
    <location>
        <begin position="340"/>
        <end position="368"/>
    </location>
</feature>
<feature type="compositionally biased region" description="Basic and acidic residues" evidence="1">
    <location>
        <begin position="233"/>
        <end position="243"/>
    </location>
</feature>
<sequence>MVRRRPLPHQHSSTSPRKPSVSPRRAVSHDVSCETPSSWSFLGTTAGPTAPTPFVVHAAPRPPSPPAVAPAPGVGFPYRTPLDRPASAEGGATNQEVFARMERRATANRPGTKAIMDRPASHQTATTSPPTMVLGGGDWGEVRTNFSRKKPKYIERREQPVIPRRLMPRSDIGLTIDTHRKVAEFKRQPPSPPRREPGVITAKPMSAVGVLGNYDVGAETPASDAGISEQESPEGRGTAREVDSGAYYGSHEDPRTSPAHHVPADCMPTQPCSTETGVAGCMPPQPPGFDLLASPPRMTQDSWPSLMGPIHPSLVLKPPRPVSGRGLRLTRNYNAMSRKPGLERERIALVAPRDHKADDDAARTQEKEETTEDGQGPPAAVAASPKHRCTSSHEHPDATQGTPEPPPPGATQIEQTPDLGAESHGATSSEVALDETSHAKTFHVQRGGCAASASQGQTTDAEAGRAQREGMGGTGDQPAGKIGGAQDPQQQQQQARRSFDSLSRERHAEIGPTLSLQSAGSVVIGMVFAAGSNFVSAYWAIVGPVFDPASPIALRFSQRRSTWRDAGVYVLAVVFLVSTASIGVYLTKVVCGLWNNILITPLSRFPGLLDD</sequence>
<reference evidence="3 4" key="1">
    <citation type="journal article" date="2024" name="Commun. Biol.">
        <title>Comparative genomic analysis of thermophilic fungi reveals convergent evolutionary adaptations and gene losses.</title>
        <authorList>
            <person name="Steindorff A.S."/>
            <person name="Aguilar-Pontes M.V."/>
            <person name="Robinson A.J."/>
            <person name="Andreopoulos B."/>
            <person name="LaButti K."/>
            <person name="Kuo A."/>
            <person name="Mondo S."/>
            <person name="Riley R."/>
            <person name="Otillar R."/>
            <person name="Haridas S."/>
            <person name="Lipzen A."/>
            <person name="Grimwood J."/>
            <person name="Schmutz J."/>
            <person name="Clum A."/>
            <person name="Reid I.D."/>
            <person name="Moisan M.C."/>
            <person name="Butler G."/>
            <person name="Nguyen T.T.M."/>
            <person name="Dewar K."/>
            <person name="Conant G."/>
            <person name="Drula E."/>
            <person name="Henrissat B."/>
            <person name="Hansel C."/>
            <person name="Singer S."/>
            <person name="Hutchinson M.I."/>
            <person name="de Vries R.P."/>
            <person name="Natvig D.O."/>
            <person name="Powell A.J."/>
            <person name="Tsang A."/>
            <person name="Grigoriev I.V."/>
        </authorList>
    </citation>
    <scope>NUCLEOTIDE SEQUENCE [LARGE SCALE GENOMIC DNA]</scope>
    <source>
        <strain evidence="3 4">ATCC 24622</strain>
    </source>
</reference>
<feature type="transmembrane region" description="Helical" evidence="2">
    <location>
        <begin position="522"/>
        <end position="546"/>
    </location>
</feature>
<dbReference type="Proteomes" id="UP001586593">
    <property type="component" value="Unassembled WGS sequence"/>
</dbReference>
<keyword evidence="2" id="KW-0472">Membrane</keyword>
<evidence type="ECO:0000313" key="4">
    <source>
        <dbReference type="Proteomes" id="UP001586593"/>
    </source>
</evidence>
<proteinExistence type="predicted"/>
<feature type="region of interest" description="Disordered" evidence="1">
    <location>
        <begin position="1"/>
        <end position="29"/>
    </location>
</feature>
<feature type="region of interest" description="Disordered" evidence="1">
    <location>
        <begin position="219"/>
        <end position="262"/>
    </location>
</feature>
<feature type="region of interest" description="Disordered" evidence="1">
    <location>
        <begin position="53"/>
        <end position="92"/>
    </location>
</feature>
<feature type="transmembrane region" description="Helical" evidence="2">
    <location>
        <begin position="566"/>
        <end position="586"/>
    </location>
</feature>
<gene>
    <name evidence="3" type="ORF">VTK73DRAFT_5834</name>
</gene>
<keyword evidence="2" id="KW-1133">Transmembrane helix</keyword>
<organism evidence="3 4">
    <name type="scientific">Phialemonium thermophilum</name>
    <dbReference type="NCBI Taxonomy" id="223376"/>
    <lineage>
        <taxon>Eukaryota</taxon>
        <taxon>Fungi</taxon>
        <taxon>Dikarya</taxon>
        <taxon>Ascomycota</taxon>
        <taxon>Pezizomycotina</taxon>
        <taxon>Sordariomycetes</taxon>
        <taxon>Sordariomycetidae</taxon>
        <taxon>Cephalothecales</taxon>
        <taxon>Cephalothecaceae</taxon>
        <taxon>Phialemonium</taxon>
    </lineage>
</organism>
<accession>A0ABR3WLP7</accession>
<evidence type="ECO:0000256" key="1">
    <source>
        <dbReference type="SAM" id="MobiDB-lite"/>
    </source>
</evidence>
<feature type="region of interest" description="Disordered" evidence="1">
    <location>
        <begin position="338"/>
        <end position="504"/>
    </location>
</feature>